<dbReference type="PANTHER" id="PTHR34138">
    <property type="entry name" value="CELL SHAPE-DETERMINING PROTEIN MREC"/>
    <property type="match status" value="1"/>
</dbReference>
<sequence length="250" mass="27274">MQFSSLRSRAVLISLILILVVSLNLFSSSVRNFFYSLTSPALSFFWEKGSGGESETELLRSQVHSLVQRLVSLEGTEEENEQLRKALNLKIPEKFEFLETHILARDPGEDSILIDVGEKQGVKSGMPVITPSSVLIGKVGEVLEDFSKVLLVSHPEVSFDGKVVGKDISGLVKGNGRFGAAFSLVSKEKSLEKGDIVVTTKLGLVFPENLLVGEVQSLSSNPADPFQSATLFLLSEQENLGLFFVITTVK</sequence>
<dbReference type="Proteomes" id="UP000177287">
    <property type="component" value="Unassembled WGS sequence"/>
</dbReference>
<dbReference type="Gene3D" id="2.40.10.340">
    <property type="entry name" value="Rod shape-determining protein MreC, domain 1"/>
    <property type="match status" value="1"/>
</dbReference>
<name>A0A1G2RJ07_9BACT</name>
<evidence type="ECO:0000313" key="6">
    <source>
        <dbReference type="EMBL" id="OHA72339.1"/>
    </source>
</evidence>
<evidence type="ECO:0000256" key="1">
    <source>
        <dbReference type="ARBA" id="ARBA00009369"/>
    </source>
</evidence>
<evidence type="ECO:0000256" key="3">
    <source>
        <dbReference type="ARBA" id="ARBA00022960"/>
    </source>
</evidence>
<reference evidence="6 7" key="1">
    <citation type="journal article" date="2016" name="Nat. Commun.">
        <title>Thousands of microbial genomes shed light on interconnected biogeochemical processes in an aquifer system.</title>
        <authorList>
            <person name="Anantharaman K."/>
            <person name="Brown C.T."/>
            <person name="Hug L.A."/>
            <person name="Sharon I."/>
            <person name="Castelle C.J."/>
            <person name="Probst A.J."/>
            <person name="Thomas B.C."/>
            <person name="Singh A."/>
            <person name="Wilkins M.J."/>
            <person name="Karaoz U."/>
            <person name="Brodie E.L."/>
            <person name="Williams K.H."/>
            <person name="Hubbard S.S."/>
            <person name="Banfield J.F."/>
        </authorList>
    </citation>
    <scope>NUCLEOTIDE SEQUENCE [LARGE SCALE GENOMIC DNA]</scope>
</reference>
<keyword evidence="3" id="KW-0133">Cell shape</keyword>
<dbReference type="InterPro" id="IPR007221">
    <property type="entry name" value="MreC"/>
</dbReference>
<dbReference type="AlphaFoldDB" id="A0A1G2RJ07"/>
<comment type="similarity">
    <text evidence="1">Belongs to the MreC family.</text>
</comment>
<dbReference type="Pfam" id="PF04085">
    <property type="entry name" value="MreC"/>
    <property type="match status" value="1"/>
</dbReference>
<dbReference type="InterPro" id="IPR042177">
    <property type="entry name" value="Cell/Rod_1"/>
</dbReference>
<proteinExistence type="inferred from homology"/>
<accession>A0A1G2RJ07</accession>
<gene>
    <name evidence="6" type="ORF">A3A27_02060</name>
</gene>
<dbReference type="GO" id="GO:0008360">
    <property type="term" value="P:regulation of cell shape"/>
    <property type="evidence" value="ECO:0007669"/>
    <property type="project" value="UniProtKB-KW"/>
</dbReference>
<feature type="domain" description="Rod shape-determining protein MreC beta-barrel core" evidence="5">
    <location>
        <begin position="106"/>
        <end position="246"/>
    </location>
</feature>
<evidence type="ECO:0000313" key="7">
    <source>
        <dbReference type="Proteomes" id="UP000177287"/>
    </source>
</evidence>
<protein>
    <recommendedName>
        <fullName evidence="2">Cell shape-determining protein MreC</fullName>
    </recommendedName>
    <alternativeName>
        <fullName evidence="4">Cell shape protein MreC</fullName>
    </alternativeName>
</protein>
<evidence type="ECO:0000256" key="2">
    <source>
        <dbReference type="ARBA" id="ARBA00013855"/>
    </source>
</evidence>
<organism evidence="6 7">
    <name type="scientific">Candidatus Wildermuthbacteria bacterium RIFCSPLOWO2_01_FULL_47_18</name>
    <dbReference type="NCBI Taxonomy" id="1802460"/>
    <lineage>
        <taxon>Bacteria</taxon>
        <taxon>Candidatus Wildermuthiibacteriota</taxon>
    </lineage>
</organism>
<dbReference type="InterPro" id="IPR042175">
    <property type="entry name" value="Cell/Rod_MreC_2"/>
</dbReference>
<dbReference type="Gene3D" id="2.40.10.350">
    <property type="entry name" value="Rod shape-determining protein MreC, domain 2"/>
    <property type="match status" value="1"/>
</dbReference>
<dbReference type="InterPro" id="IPR055342">
    <property type="entry name" value="MreC_beta-barrel_core"/>
</dbReference>
<comment type="caution">
    <text evidence="6">The sequence shown here is derived from an EMBL/GenBank/DDBJ whole genome shotgun (WGS) entry which is preliminary data.</text>
</comment>
<evidence type="ECO:0000256" key="4">
    <source>
        <dbReference type="ARBA" id="ARBA00032089"/>
    </source>
</evidence>
<dbReference type="EMBL" id="MHUF01000020">
    <property type="protein sequence ID" value="OHA72339.1"/>
    <property type="molecule type" value="Genomic_DNA"/>
</dbReference>
<dbReference type="PIRSF" id="PIRSF038471">
    <property type="entry name" value="MreC"/>
    <property type="match status" value="1"/>
</dbReference>
<evidence type="ECO:0000259" key="5">
    <source>
        <dbReference type="Pfam" id="PF04085"/>
    </source>
</evidence>
<dbReference type="GO" id="GO:0005886">
    <property type="term" value="C:plasma membrane"/>
    <property type="evidence" value="ECO:0007669"/>
    <property type="project" value="TreeGrafter"/>
</dbReference>
<dbReference type="PANTHER" id="PTHR34138:SF1">
    <property type="entry name" value="CELL SHAPE-DETERMINING PROTEIN MREC"/>
    <property type="match status" value="1"/>
</dbReference>